<dbReference type="Pfam" id="PF01042">
    <property type="entry name" value="Ribonuc_L-PSP"/>
    <property type="match status" value="1"/>
</dbReference>
<dbReference type="CDD" id="cd06150">
    <property type="entry name" value="YjgF_YER057c_UK114_like_2"/>
    <property type="match status" value="1"/>
</dbReference>
<dbReference type="PANTHER" id="PTHR47328:SF1">
    <property type="entry name" value="RUTC FAMILY PROTEIN YOAB"/>
    <property type="match status" value="1"/>
</dbReference>
<accession>A0A9W6JWD4</accession>
<dbReference type="PANTHER" id="PTHR47328">
    <property type="match status" value="1"/>
</dbReference>
<keyword evidence="2" id="KW-1185">Reference proteome</keyword>
<sequence length="121" mass="13043">MSVSMPIERLGTGPRMSQVNVFGGETVYLAGQIAKAKAGASIREQTEEILANVDAHLASVGSSRERILQATILLADMKDFDEMNSVWDVWVPQGSTPARACYEAKLNRPALGVEVIIVAAR</sequence>
<organism evidence="1 2">
    <name type="scientific">Ancylobacter defluvii</name>
    <dbReference type="NCBI Taxonomy" id="1282440"/>
    <lineage>
        <taxon>Bacteria</taxon>
        <taxon>Pseudomonadati</taxon>
        <taxon>Pseudomonadota</taxon>
        <taxon>Alphaproteobacteria</taxon>
        <taxon>Hyphomicrobiales</taxon>
        <taxon>Xanthobacteraceae</taxon>
        <taxon>Ancylobacter</taxon>
    </lineage>
</organism>
<protein>
    <recommendedName>
        <fullName evidence="3">RidA family protein</fullName>
    </recommendedName>
</protein>
<dbReference type="InterPro" id="IPR035709">
    <property type="entry name" value="YoaB-like"/>
</dbReference>
<reference evidence="1" key="2">
    <citation type="submission" date="2023-01" db="EMBL/GenBank/DDBJ databases">
        <authorList>
            <person name="Sun Q."/>
            <person name="Evtushenko L."/>
        </authorList>
    </citation>
    <scope>NUCLEOTIDE SEQUENCE</scope>
    <source>
        <strain evidence="1">VKM B-2789</strain>
    </source>
</reference>
<dbReference type="Proteomes" id="UP001143330">
    <property type="component" value="Unassembled WGS sequence"/>
</dbReference>
<dbReference type="InterPro" id="IPR006175">
    <property type="entry name" value="YjgF/YER057c/UK114"/>
</dbReference>
<evidence type="ECO:0008006" key="3">
    <source>
        <dbReference type="Google" id="ProtNLM"/>
    </source>
</evidence>
<dbReference type="SUPFAM" id="SSF55298">
    <property type="entry name" value="YjgF-like"/>
    <property type="match status" value="1"/>
</dbReference>
<gene>
    <name evidence="1" type="ORF">GCM10017653_18330</name>
</gene>
<name>A0A9W6JWD4_9HYPH</name>
<evidence type="ECO:0000313" key="2">
    <source>
        <dbReference type="Proteomes" id="UP001143330"/>
    </source>
</evidence>
<dbReference type="AlphaFoldDB" id="A0A9W6JWD4"/>
<comment type="caution">
    <text evidence="1">The sequence shown here is derived from an EMBL/GenBank/DDBJ whole genome shotgun (WGS) entry which is preliminary data.</text>
</comment>
<reference evidence="1" key="1">
    <citation type="journal article" date="2014" name="Int. J. Syst. Evol. Microbiol.">
        <title>Complete genome sequence of Corynebacterium casei LMG S-19264T (=DSM 44701T), isolated from a smear-ripened cheese.</title>
        <authorList>
            <consortium name="US DOE Joint Genome Institute (JGI-PGF)"/>
            <person name="Walter F."/>
            <person name="Albersmeier A."/>
            <person name="Kalinowski J."/>
            <person name="Ruckert C."/>
        </authorList>
    </citation>
    <scope>NUCLEOTIDE SEQUENCE</scope>
    <source>
        <strain evidence="1">VKM B-2789</strain>
    </source>
</reference>
<dbReference type="EMBL" id="BSFM01000011">
    <property type="protein sequence ID" value="GLK83763.1"/>
    <property type="molecule type" value="Genomic_DNA"/>
</dbReference>
<dbReference type="InterPro" id="IPR035959">
    <property type="entry name" value="RutC-like_sf"/>
</dbReference>
<dbReference type="Gene3D" id="3.30.1330.40">
    <property type="entry name" value="RutC-like"/>
    <property type="match status" value="1"/>
</dbReference>
<proteinExistence type="predicted"/>
<evidence type="ECO:0000313" key="1">
    <source>
        <dbReference type="EMBL" id="GLK83763.1"/>
    </source>
</evidence>